<accession>A0A1T2Z5K5</accession>
<organism evidence="2 3">
    <name type="scientific">Pseudomonas fluorescens</name>
    <dbReference type="NCBI Taxonomy" id="294"/>
    <lineage>
        <taxon>Bacteria</taxon>
        <taxon>Pseudomonadati</taxon>
        <taxon>Pseudomonadota</taxon>
        <taxon>Gammaproteobacteria</taxon>
        <taxon>Pseudomonadales</taxon>
        <taxon>Pseudomonadaceae</taxon>
        <taxon>Pseudomonas</taxon>
    </lineage>
</organism>
<gene>
    <name evidence="2" type="ORF">BFW87_02920</name>
</gene>
<keyword evidence="1" id="KW-1133">Transmembrane helix</keyword>
<evidence type="ECO:0000256" key="1">
    <source>
        <dbReference type="SAM" id="Phobius"/>
    </source>
</evidence>
<feature type="transmembrane region" description="Helical" evidence="1">
    <location>
        <begin position="208"/>
        <end position="233"/>
    </location>
</feature>
<dbReference type="OrthoDB" id="2675565at2"/>
<dbReference type="AlphaFoldDB" id="A0A1T2Z5K5"/>
<feature type="transmembrane region" description="Helical" evidence="1">
    <location>
        <begin position="357"/>
        <end position="374"/>
    </location>
</feature>
<feature type="transmembrane region" description="Helical" evidence="1">
    <location>
        <begin position="179"/>
        <end position="196"/>
    </location>
</feature>
<feature type="transmembrane region" description="Helical" evidence="1">
    <location>
        <begin position="274"/>
        <end position="296"/>
    </location>
</feature>
<name>A0A1T2Z5K5_PSEFL</name>
<dbReference type="EMBL" id="MSDF01000007">
    <property type="protein sequence ID" value="OPA99685.1"/>
    <property type="molecule type" value="Genomic_DNA"/>
</dbReference>
<sequence length="532" mass="58374">MNHAAQEQAVNRLVLLALSAFFVIGNFIWQGHDSFNLWDEGFLWYGARQIIAGQVPIRDFMAYDPGRYYWAAGYFSLAGDTGIMALRASVAVFQVLGVYAGLWTISLALRAGAVRKLAFLCLSGLVLMAWMYPRHKIFDMSISMIIVAGLAYLLLAPNLKRYFLLGVIVGLAAVFGRNHGVYGAVASLTAMAWLAVRAPDPALRFKGLLSWGAGVAVGFLPVIALCMFVAGYFSAFMDTIVFMLEQGNTNLPLPIPWPWTVGFGTAGVVIETRWFLIGLCFMALPAFGAAALGWVFKERLRGRTVRPECVAVACATLPYAHFAFARADVGHLAQGIYPMLLGVLILLATLKSWRWKLALTALAASVSLFILAAWQPGILARTQAGWRQVEVSGSSLSMDAGTADAVQLLRDLAARYAPEGRAVLVLPFWPGAYPLLERDAPLWEIYALSPRSEDFQRAEIERIKKANPGFVLVFNLAMDGREALRFSNSHRLMDDYIRAHFEPVQPTPDPAFQIYKALPAADVDPAGEKAVD</sequence>
<dbReference type="Proteomes" id="UP000190965">
    <property type="component" value="Unassembled WGS sequence"/>
</dbReference>
<reference evidence="2 3" key="1">
    <citation type="submission" date="2016-12" db="EMBL/GenBank/DDBJ databases">
        <title>Draft genome sequences of seven strains of Pseudomonas fluorescens that produce 4-formylaminooxyvinylglycine.</title>
        <authorList>
            <person name="Okrent R.A."/>
            <person name="Manning V.A."/>
            <person name="Trippe K.M."/>
        </authorList>
    </citation>
    <scope>NUCLEOTIDE SEQUENCE [LARGE SCALE GENOMIC DNA]</scope>
    <source>
        <strain evidence="2 3">P5A</strain>
    </source>
</reference>
<evidence type="ECO:0000313" key="2">
    <source>
        <dbReference type="EMBL" id="OPA99685.1"/>
    </source>
</evidence>
<protein>
    <recommendedName>
        <fullName evidence="4">Glycosyltransferase RgtA/B/C/D-like domain-containing protein</fullName>
    </recommendedName>
</protein>
<keyword evidence="1" id="KW-0812">Transmembrane</keyword>
<feature type="transmembrane region" description="Helical" evidence="1">
    <location>
        <begin position="12"/>
        <end position="29"/>
    </location>
</feature>
<proteinExistence type="predicted"/>
<evidence type="ECO:0008006" key="4">
    <source>
        <dbReference type="Google" id="ProtNLM"/>
    </source>
</evidence>
<feature type="transmembrane region" description="Helical" evidence="1">
    <location>
        <begin position="93"/>
        <end position="111"/>
    </location>
</feature>
<feature type="transmembrane region" description="Helical" evidence="1">
    <location>
        <begin position="117"/>
        <end position="133"/>
    </location>
</feature>
<feature type="transmembrane region" description="Helical" evidence="1">
    <location>
        <begin position="331"/>
        <end position="350"/>
    </location>
</feature>
<feature type="transmembrane region" description="Helical" evidence="1">
    <location>
        <begin position="140"/>
        <end position="159"/>
    </location>
</feature>
<comment type="caution">
    <text evidence="2">The sequence shown here is derived from an EMBL/GenBank/DDBJ whole genome shotgun (WGS) entry which is preliminary data.</text>
</comment>
<dbReference type="RefSeq" id="WP_078738482.1">
    <property type="nucleotide sequence ID" value="NZ_MSDF01000007.1"/>
</dbReference>
<keyword evidence="1" id="KW-0472">Membrane</keyword>
<evidence type="ECO:0000313" key="3">
    <source>
        <dbReference type="Proteomes" id="UP000190965"/>
    </source>
</evidence>